<dbReference type="EMBL" id="CP072648">
    <property type="protein sequence ID" value="QUW02419.1"/>
    <property type="molecule type" value="Genomic_DNA"/>
</dbReference>
<evidence type="ECO:0000313" key="1">
    <source>
        <dbReference type="EMBL" id="QUW02419.1"/>
    </source>
</evidence>
<evidence type="ECO:0008006" key="3">
    <source>
        <dbReference type="Google" id="ProtNLM"/>
    </source>
</evidence>
<dbReference type="RefSeq" id="WP_211428309.1">
    <property type="nucleotide sequence ID" value="NZ_CP072648.1"/>
</dbReference>
<proteinExistence type="predicted"/>
<dbReference type="SUPFAM" id="SSF159245">
    <property type="entry name" value="AttH-like"/>
    <property type="match status" value="1"/>
</dbReference>
<dbReference type="Proteomes" id="UP000676506">
    <property type="component" value="Chromosome 1"/>
</dbReference>
<keyword evidence="2" id="KW-1185">Reference proteome</keyword>
<evidence type="ECO:0000313" key="2">
    <source>
        <dbReference type="Proteomes" id="UP000676506"/>
    </source>
</evidence>
<reference evidence="1 2" key="1">
    <citation type="submission" date="2021-03" db="EMBL/GenBank/DDBJ databases">
        <title>Genomic and phenotypic characterization of Chloracidobacterium isolates provides evidence for multiple species.</title>
        <authorList>
            <person name="Saini M.K."/>
            <person name="Costas A.M.G."/>
            <person name="Tank M."/>
            <person name="Bryant D.A."/>
        </authorList>
    </citation>
    <scope>NUCLEOTIDE SEQUENCE [LARGE SCALE GENOMIC DNA]</scope>
    <source>
        <strain evidence="1 2">BV2-C</strain>
    </source>
</reference>
<protein>
    <recommendedName>
        <fullName evidence="3">Hydroxyneurosporene synthase (CrtC)</fullName>
    </recommendedName>
</protein>
<gene>
    <name evidence="1" type="ORF">J8C06_08655</name>
</gene>
<sequence length="385" mass="43804">MRMIASHADDAWHVLRQPGAYEWWYFDALSEDQDYGLVAIWFCGMPFSPDYNAHVEAYERGRAAAPDPCDYAAFSFALYHRGRPIAYALTEYDTFTALTTQPTVCTGRNWFTYDAATATYHLVVDVDLTEVTTAIPVAIGRRLTGTMTFRNLTENWFSPALAASSLGRLSSANGTHTWNLVAPVCATQGTLEITAADGRRERQVAFAGRGYHDHNYDTVPMSRAINRWHWGRCWRGDRMLIYYRNEPLPGQPGDFSFGAVFDGERPQLVTDAIDVAFEAQQRNWLGLKYPHRLRVTLPSTGETWMIRQRHMVDSGPFYIRFLSGLEAESNDDAHGVSETLDGVRLRWRLFRPMINTRIQRPPSRRALLPAPVMRLGRTALIWLVT</sequence>
<accession>A0ABX8B6X4</accession>
<dbReference type="CDD" id="cd21471">
    <property type="entry name" value="CrtC-like"/>
    <property type="match status" value="1"/>
</dbReference>
<organism evidence="1 2">
    <name type="scientific">Chloracidobacterium validum</name>
    <dbReference type="NCBI Taxonomy" id="2821543"/>
    <lineage>
        <taxon>Bacteria</taxon>
        <taxon>Pseudomonadati</taxon>
        <taxon>Acidobacteriota</taxon>
        <taxon>Terriglobia</taxon>
        <taxon>Terriglobales</taxon>
        <taxon>Acidobacteriaceae</taxon>
        <taxon>Chloracidobacterium</taxon>
    </lineage>
</organism>
<name>A0ABX8B6X4_9BACT</name>